<dbReference type="AlphaFoldDB" id="A0A3L6R141"/>
<evidence type="ECO:0000313" key="3">
    <source>
        <dbReference type="Proteomes" id="UP000275267"/>
    </source>
</evidence>
<comment type="caution">
    <text evidence="2">The sequence shown here is derived from an EMBL/GenBank/DDBJ whole genome shotgun (WGS) entry which is preliminary data.</text>
</comment>
<feature type="region of interest" description="Disordered" evidence="1">
    <location>
        <begin position="1"/>
        <end position="65"/>
    </location>
</feature>
<gene>
    <name evidence="2" type="ORF">C2845_PM08G27320</name>
</gene>
<proteinExistence type="predicted"/>
<dbReference type="EMBL" id="PQIB02000010">
    <property type="protein sequence ID" value="RLM92984.1"/>
    <property type="molecule type" value="Genomic_DNA"/>
</dbReference>
<evidence type="ECO:0000256" key="1">
    <source>
        <dbReference type="SAM" id="MobiDB-lite"/>
    </source>
</evidence>
<dbReference type="STRING" id="4540.A0A3L6R141"/>
<accession>A0A3L6R141</accession>
<keyword evidence="3" id="KW-1185">Reference proteome</keyword>
<feature type="compositionally biased region" description="Basic residues" evidence="1">
    <location>
        <begin position="1"/>
        <end position="11"/>
    </location>
</feature>
<evidence type="ECO:0000313" key="2">
    <source>
        <dbReference type="EMBL" id="RLM92984.1"/>
    </source>
</evidence>
<dbReference type="Proteomes" id="UP000275267">
    <property type="component" value="Unassembled WGS sequence"/>
</dbReference>
<name>A0A3L6R141_PANMI</name>
<sequence>MTRRSRGKRGRTSPDTPAKRRRGGPPEREADDYPEPAGQQPSSVMVAGLGGVRPDRLGPRGRRRGHRVLVVQASEAAKNSKSIVRAADPAGRSSHDATKNNANDDLAAPGSKAAGVTYRAREIVAYDDLF</sequence>
<dbReference type="OrthoDB" id="1908804at2759"/>
<protein>
    <submittedName>
        <fullName evidence="2">Uncharacterized protein</fullName>
    </submittedName>
</protein>
<reference evidence="3" key="1">
    <citation type="journal article" date="2019" name="Nat. Commun.">
        <title>The genome of broomcorn millet.</title>
        <authorList>
            <person name="Zou C."/>
            <person name="Miki D."/>
            <person name="Li D."/>
            <person name="Tang Q."/>
            <person name="Xiao L."/>
            <person name="Rajput S."/>
            <person name="Deng P."/>
            <person name="Jia W."/>
            <person name="Huang R."/>
            <person name="Zhang M."/>
            <person name="Sun Y."/>
            <person name="Hu J."/>
            <person name="Fu X."/>
            <person name="Schnable P.S."/>
            <person name="Li F."/>
            <person name="Zhang H."/>
            <person name="Feng B."/>
            <person name="Zhu X."/>
            <person name="Liu R."/>
            <person name="Schnable J.C."/>
            <person name="Zhu J.-K."/>
            <person name="Zhang H."/>
        </authorList>
    </citation>
    <scope>NUCLEOTIDE SEQUENCE [LARGE SCALE GENOMIC DNA]</scope>
</reference>
<feature type="region of interest" description="Disordered" evidence="1">
    <location>
        <begin position="78"/>
        <end position="113"/>
    </location>
</feature>
<organism evidence="2 3">
    <name type="scientific">Panicum miliaceum</name>
    <name type="common">Proso millet</name>
    <name type="synonym">Broomcorn millet</name>
    <dbReference type="NCBI Taxonomy" id="4540"/>
    <lineage>
        <taxon>Eukaryota</taxon>
        <taxon>Viridiplantae</taxon>
        <taxon>Streptophyta</taxon>
        <taxon>Embryophyta</taxon>
        <taxon>Tracheophyta</taxon>
        <taxon>Spermatophyta</taxon>
        <taxon>Magnoliopsida</taxon>
        <taxon>Liliopsida</taxon>
        <taxon>Poales</taxon>
        <taxon>Poaceae</taxon>
        <taxon>PACMAD clade</taxon>
        <taxon>Panicoideae</taxon>
        <taxon>Panicodae</taxon>
        <taxon>Paniceae</taxon>
        <taxon>Panicinae</taxon>
        <taxon>Panicum</taxon>
        <taxon>Panicum sect. Panicum</taxon>
    </lineage>
</organism>